<dbReference type="Proteomes" id="UP000214600">
    <property type="component" value="Unassembled WGS sequence"/>
</dbReference>
<accession>A0A6P2SLP4</accession>
<dbReference type="EMBL" id="NKFA01000041">
    <property type="protein sequence ID" value="OXI31966.1"/>
    <property type="molecule type" value="Genomic_DNA"/>
</dbReference>
<evidence type="ECO:0000313" key="4">
    <source>
        <dbReference type="Proteomes" id="UP000214600"/>
    </source>
</evidence>
<dbReference type="EMBL" id="CABVQC010000076">
    <property type="protein sequence ID" value="VWC44158.1"/>
    <property type="molecule type" value="Genomic_DNA"/>
</dbReference>
<evidence type="ECO:0000313" key="5">
    <source>
        <dbReference type="Proteomes" id="UP000494261"/>
    </source>
</evidence>
<name>A0A228HP51_9BURK</name>
<reference evidence="2" key="1">
    <citation type="submission" date="2017-06" db="EMBL/GenBank/DDBJ databases">
        <authorList>
            <person name="Kim H.J."/>
            <person name="Triplett B.A."/>
        </authorList>
    </citation>
    <scope>NUCLEOTIDE SEQUENCE [LARGE SCALE GENOMIC DNA]</scope>
    <source>
        <strain evidence="2">AU17325</strain>
    </source>
</reference>
<evidence type="ECO:0000313" key="2">
    <source>
        <dbReference type="EMBL" id="OXI31966.1"/>
    </source>
</evidence>
<sequence length="253" mass="27501">MNKVVAAFLAVLFSGSCYAGGMPVFTGGLVFDPTNYSQNIIKAAQTAQKVILQGQQYALQIQQYEMQVKQLAAINPQQLAALGGATVADLLGVNNYVSSLQNVVGDLKNVSTALNYRFTEAQLSGQTWPQYLASQQAAIKARLQSAQIRAQNEAAMLQAVQNDYAMAAQWQSRIPATMGTNEDVQLLNTQMNRVLMQNSQIIKMLVDKNGALKANSEVDELGRRNQDAAARTIFNGAIQQDNQNSQSLINGLQ</sequence>
<dbReference type="GeneID" id="99664748"/>
<reference evidence="2 4" key="3">
    <citation type="submission" date="2017-08" db="EMBL/GenBank/DDBJ databases">
        <title>WGS of novel Burkholderia cepaca complex species.</title>
        <authorList>
            <person name="Lipuma J."/>
            <person name="Spilker T."/>
        </authorList>
    </citation>
    <scope>NUCLEOTIDE SEQUENCE [LARGE SCALE GENOMIC DNA]</scope>
    <source>
        <strain evidence="2 4">AU17325</strain>
    </source>
</reference>
<organism evidence="2 4">
    <name type="scientific">Burkholderia aenigmatica</name>
    <dbReference type="NCBI Taxonomy" id="2015348"/>
    <lineage>
        <taxon>Bacteria</taxon>
        <taxon>Pseudomonadati</taxon>
        <taxon>Pseudomonadota</taxon>
        <taxon>Betaproteobacteria</taxon>
        <taxon>Burkholderiales</taxon>
        <taxon>Burkholderiaceae</taxon>
        <taxon>Burkholderia</taxon>
        <taxon>Burkholderia cepacia complex</taxon>
    </lineage>
</organism>
<dbReference type="Proteomes" id="UP000494261">
    <property type="component" value="Unassembled WGS sequence"/>
</dbReference>
<keyword evidence="1" id="KW-0732">Signal</keyword>
<dbReference type="OrthoDB" id="9021686at2"/>
<dbReference type="AlphaFoldDB" id="A0A228HP51"/>
<accession>A0A228HP51</accession>
<evidence type="ECO:0000256" key="1">
    <source>
        <dbReference type="SAM" id="SignalP"/>
    </source>
</evidence>
<reference evidence="3 5" key="4">
    <citation type="submission" date="2019-09" db="EMBL/GenBank/DDBJ databases">
        <authorList>
            <person name="Depoorter E."/>
        </authorList>
    </citation>
    <scope>NUCLEOTIDE SEQUENCE [LARGE SCALE GENOMIC DNA]</scope>
    <source>
        <strain evidence="3">LMG 13014</strain>
    </source>
</reference>
<feature type="signal peptide" evidence="1">
    <location>
        <begin position="1"/>
        <end position="19"/>
    </location>
</feature>
<dbReference type="RefSeq" id="WP_089454649.1">
    <property type="nucleotide sequence ID" value="NZ_CABVQC010000076.1"/>
</dbReference>
<dbReference type="PROSITE" id="PS51257">
    <property type="entry name" value="PROKAR_LIPOPROTEIN"/>
    <property type="match status" value="1"/>
</dbReference>
<reference evidence="4" key="2">
    <citation type="submission" date="2017-06" db="EMBL/GenBank/DDBJ databases">
        <authorList>
            <person name="LiPuma J."/>
            <person name="Spilker T."/>
        </authorList>
    </citation>
    <scope>NUCLEOTIDE SEQUENCE [LARGE SCALE GENOMIC DNA]</scope>
    <source>
        <strain evidence="4">AU17325</strain>
    </source>
</reference>
<evidence type="ECO:0000313" key="3">
    <source>
        <dbReference type="EMBL" id="VWC44158.1"/>
    </source>
</evidence>
<proteinExistence type="predicted"/>
<gene>
    <name evidence="3" type="ORF">BLA13014_07131</name>
    <name evidence="2" type="ORF">CFB84_41335</name>
</gene>
<feature type="chain" id="PRO_5036313649" evidence="1">
    <location>
        <begin position="20"/>
        <end position="253"/>
    </location>
</feature>
<protein>
    <submittedName>
        <fullName evidence="2">Conjugal transfer protein</fullName>
    </submittedName>
</protein>